<keyword evidence="2" id="KW-1185">Reference proteome</keyword>
<proteinExistence type="predicted"/>
<sequence length="95" mass="10132">MGFGAAEGTDVEVGGAVSARGIGAPEIETDTDLPVVRGDESSVGEPCPRIFPIRKFGWNFFPRVASKGMADLCAKEADRRDQAPKIGVTTIRHLM</sequence>
<dbReference type="InParanoid" id="A0A409WZY8"/>
<evidence type="ECO:0000313" key="1">
    <source>
        <dbReference type="EMBL" id="PPQ84093.1"/>
    </source>
</evidence>
<gene>
    <name evidence="1" type="ORF">CVT25_002174</name>
</gene>
<reference evidence="1 2" key="1">
    <citation type="journal article" date="2018" name="Evol. Lett.">
        <title>Horizontal gene cluster transfer increased hallucinogenic mushroom diversity.</title>
        <authorList>
            <person name="Reynolds H.T."/>
            <person name="Vijayakumar V."/>
            <person name="Gluck-Thaler E."/>
            <person name="Korotkin H.B."/>
            <person name="Matheny P.B."/>
            <person name="Slot J.C."/>
        </authorList>
    </citation>
    <scope>NUCLEOTIDE SEQUENCE [LARGE SCALE GENOMIC DNA]</scope>
    <source>
        <strain evidence="1 2">2631</strain>
    </source>
</reference>
<dbReference type="AlphaFoldDB" id="A0A409WZY8"/>
<organism evidence="1 2">
    <name type="scientific">Psilocybe cyanescens</name>
    <dbReference type="NCBI Taxonomy" id="93625"/>
    <lineage>
        <taxon>Eukaryota</taxon>
        <taxon>Fungi</taxon>
        <taxon>Dikarya</taxon>
        <taxon>Basidiomycota</taxon>
        <taxon>Agaricomycotina</taxon>
        <taxon>Agaricomycetes</taxon>
        <taxon>Agaricomycetidae</taxon>
        <taxon>Agaricales</taxon>
        <taxon>Agaricineae</taxon>
        <taxon>Strophariaceae</taxon>
        <taxon>Psilocybe</taxon>
    </lineage>
</organism>
<evidence type="ECO:0000313" key="2">
    <source>
        <dbReference type="Proteomes" id="UP000283269"/>
    </source>
</evidence>
<comment type="caution">
    <text evidence="1">The sequence shown here is derived from an EMBL/GenBank/DDBJ whole genome shotgun (WGS) entry which is preliminary data.</text>
</comment>
<protein>
    <submittedName>
        <fullName evidence="1">Uncharacterized protein</fullName>
    </submittedName>
</protein>
<dbReference type="Proteomes" id="UP000283269">
    <property type="component" value="Unassembled WGS sequence"/>
</dbReference>
<name>A0A409WZY8_PSICY</name>
<accession>A0A409WZY8</accession>
<dbReference type="EMBL" id="NHYD01002931">
    <property type="protein sequence ID" value="PPQ84093.1"/>
    <property type="molecule type" value="Genomic_DNA"/>
</dbReference>